<comment type="subcellular location">
    <subcellularLocation>
        <location evidence="1">Membrane</location>
        <topology evidence="1">Multi-pass membrane protein</topology>
    </subcellularLocation>
</comment>
<gene>
    <name evidence="6" type="ORF">QHT84_00690</name>
</gene>
<keyword evidence="7" id="KW-1185">Reference proteome</keyword>
<evidence type="ECO:0000256" key="1">
    <source>
        <dbReference type="ARBA" id="ARBA00004141"/>
    </source>
</evidence>
<evidence type="ECO:0000313" key="7">
    <source>
        <dbReference type="Proteomes" id="UP001230035"/>
    </source>
</evidence>
<evidence type="ECO:0000256" key="3">
    <source>
        <dbReference type="ARBA" id="ARBA00022989"/>
    </source>
</evidence>
<dbReference type="Proteomes" id="UP001230035">
    <property type="component" value="Unassembled WGS sequence"/>
</dbReference>
<feature type="transmembrane region" description="Helical" evidence="5">
    <location>
        <begin position="99"/>
        <end position="117"/>
    </location>
</feature>
<keyword evidence="3 5" id="KW-1133">Transmembrane helix</keyword>
<dbReference type="EMBL" id="JASGBP010000001">
    <property type="protein sequence ID" value="MDI9255921.1"/>
    <property type="molecule type" value="Genomic_DNA"/>
</dbReference>
<organism evidence="6 7">
    <name type="scientific">Flavobacterium sedimenticola</name>
    <dbReference type="NCBI Taxonomy" id="3043286"/>
    <lineage>
        <taxon>Bacteria</taxon>
        <taxon>Pseudomonadati</taxon>
        <taxon>Bacteroidota</taxon>
        <taxon>Flavobacteriia</taxon>
        <taxon>Flavobacteriales</taxon>
        <taxon>Flavobacteriaceae</taxon>
        <taxon>Flavobacterium</taxon>
    </lineage>
</organism>
<feature type="transmembrane region" description="Helical" evidence="5">
    <location>
        <begin position="49"/>
        <end position="68"/>
    </location>
</feature>
<sequence length="125" mass="14423">MNSMFTKTIRIALGVMLIAFGANKFFQFYQLERPVDEIANNLIDNLEATGYFFIAVGAFEIIFGILLLLKKWVPFVLMALFPITMNILLFHILLSIPNMGFAVAVAIFNLILIYKYWDKYKPLFD</sequence>
<feature type="transmembrane region" description="Helical" evidence="5">
    <location>
        <begin position="75"/>
        <end position="93"/>
    </location>
</feature>
<keyword evidence="2 5" id="KW-0812">Transmembrane</keyword>
<accession>A0ABT6XLI2</accession>
<dbReference type="InterPro" id="IPR032808">
    <property type="entry name" value="DoxX"/>
</dbReference>
<keyword evidence="4 5" id="KW-0472">Membrane</keyword>
<dbReference type="Pfam" id="PF07681">
    <property type="entry name" value="DoxX"/>
    <property type="match status" value="1"/>
</dbReference>
<evidence type="ECO:0000313" key="6">
    <source>
        <dbReference type="EMBL" id="MDI9255921.1"/>
    </source>
</evidence>
<comment type="caution">
    <text evidence="6">The sequence shown here is derived from an EMBL/GenBank/DDBJ whole genome shotgun (WGS) entry which is preliminary data.</text>
</comment>
<evidence type="ECO:0000256" key="5">
    <source>
        <dbReference type="SAM" id="Phobius"/>
    </source>
</evidence>
<feature type="transmembrane region" description="Helical" evidence="5">
    <location>
        <begin position="12"/>
        <end position="29"/>
    </location>
</feature>
<evidence type="ECO:0000256" key="2">
    <source>
        <dbReference type="ARBA" id="ARBA00022692"/>
    </source>
</evidence>
<name>A0ABT6XLI2_9FLAO</name>
<dbReference type="RefSeq" id="WP_283237611.1">
    <property type="nucleotide sequence ID" value="NZ_JASGBP010000001.1"/>
</dbReference>
<reference evidence="6 7" key="1">
    <citation type="submission" date="2023-05" db="EMBL/GenBank/DDBJ databases">
        <title>Flavobacterium sedimenti sp. nov., isolated from the sediment.</title>
        <authorList>
            <person name="Wu N."/>
        </authorList>
    </citation>
    <scope>NUCLEOTIDE SEQUENCE [LARGE SCALE GENOMIC DNA]</scope>
    <source>
        <strain evidence="6 7">YZ-48</strain>
    </source>
</reference>
<evidence type="ECO:0000256" key="4">
    <source>
        <dbReference type="ARBA" id="ARBA00023136"/>
    </source>
</evidence>
<protein>
    <submittedName>
        <fullName evidence="6">DoxX family protein</fullName>
    </submittedName>
</protein>
<proteinExistence type="predicted"/>